<keyword evidence="1" id="KW-0812">Transmembrane</keyword>
<evidence type="ECO:0000256" key="1">
    <source>
        <dbReference type="SAM" id="Phobius"/>
    </source>
</evidence>
<sequence>MNEEYKKSCEDEIELIEIQQLHEATLQISKSCFEFKKLCVGLIGAGLAVLVKLSGNEINHSLFFIPLLICFGFWIADFTAYYYQRSTRSVMNSKLSSIAQRNNIDDFQRANVTAGWFKSAFNLSMSLYYVIGLLVIAGWVSYICDWIKL</sequence>
<keyword evidence="1" id="KW-1133">Transmembrane helix</keyword>
<feature type="transmembrane region" description="Helical" evidence="1">
    <location>
        <begin position="126"/>
        <end position="143"/>
    </location>
</feature>
<evidence type="ECO:0000313" key="2">
    <source>
        <dbReference type="EMBL" id="WQH12407.1"/>
    </source>
</evidence>
<keyword evidence="3" id="KW-1185">Reference proteome</keyword>
<evidence type="ECO:0000313" key="3">
    <source>
        <dbReference type="Proteomes" id="UP001324794"/>
    </source>
</evidence>
<protein>
    <submittedName>
        <fullName evidence="2">Uncharacterized protein</fullName>
    </submittedName>
</protein>
<reference evidence="2 3" key="1">
    <citation type="submission" date="2023-11" db="EMBL/GenBank/DDBJ databases">
        <title>MicrobeMod: A computational toolkit for identifying prokaryotic methylation and restriction-modification with nanopore sequencing.</title>
        <authorList>
            <person name="Crits-Christoph A."/>
            <person name="Kang S.C."/>
            <person name="Lee H."/>
            <person name="Ostrov N."/>
        </authorList>
    </citation>
    <scope>NUCLEOTIDE SEQUENCE [LARGE SCALE GENOMIC DNA]</scope>
    <source>
        <strain evidence="2 3">ATCC BAA-805</strain>
    </source>
</reference>
<accession>A0ABZ0YM54</accession>
<dbReference type="Proteomes" id="UP001324794">
    <property type="component" value="Chromosome"/>
</dbReference>
<organism evidence="2 3">
    <name type="scientific">Vreelandella neptunia</name>
    <dbReference type="NCBI Taxonomy" id="115551"/>
    <lineage>
        <taxon>Bacteria</taxon>
        <taxon>Pseudomonadati</taxon>
        <taxon>Pseudomonadota</taxon>
        <taxon>Gammaproteobacteria</taxon>
        <taxon>Oceanospirillales</taxon>
        <taxon>Halomonadaceae</taxon>
        <taxon>Vreelandella</taxon>
    </lineage>
</organism>
<proteinExistence type="predicted"/>
<keyword evidence="1" id="KW-0472">Membrane</keyword>
<gene>
    <name evidence="2" type="ORF">SR894_19995</name>
</gene>
<feature type="transmembrane region" description="Helical" evidence="1">
    <location>
        <begin position="61"/>
        <end position="83"/>
    </location>
</feature>
<name>A0ABZ0YM54_9GAMM</name>
<dbReference type="EMBL" id="CP140255">
    <property type="protein sequence ID" value="WQH12407.1"/>
    <property type="molecule type" value="Genomic_DNA"/>
</dbReference>
<dbReference type="RefSeq" id="WP_133730569.1">
    <property type="nucleotide sequence ID" value="NZ_CP140255.1"/>
</dbReference>